<gene>
    <name evidence="14" type="ORF">DVS28_a3774</name>
</gene>
<sequence>MSTIISLSEDRDGALAKATETLQAGSVVVLPVGGVYAIVADAFRTAATQRIFAARRRSRVTPLPVLLRSERQVGALAGDVPDWADRLMAAYWPGDLTLVLPATVDLAWDLGNAKGTVQLRQPADEFVRDLIGAVGPLACTAANRLSQPRPTTVEEAKAQLGVLVPVYLDGGELDGRVSTIVDATGPSPVVHREGVVPEDHIHLVASGELEWGERPDPSMLPVDDPTEASDGADADEPADTPAGDGEADSADAVAEAELVQEVEGSTQDEVEDRDPALDEAAVTVESPETDDVRNPDDAPDDAPDGDEDRPSTPDGPAT</sequence>
<evidence type="ECO:0000313" key="14">
    <source>
        <dbReference type="EMBL" id="AXV08446.1"/>
    </source>
</evidence>
<dbReference type="EC" id="2.7.7.87" evidence="3"/>
<keyword evidence="9" id="KW-0067">ATP-binding</keyword>
<evidence type="ECO:0000256" key="10">
    <source>
        <dbReference type="ARBA" id="ARBA00029774"/>
    </source>
</evidence>
<dbReference type="InterPro" id="IPR017945">
    <property type="entry name" value="DHBP_synth_RibB-like_a/b_dom"/>
</dbReference>
<feature type="domain" description="YrdC-like" evidence="13">
    <location>
        <begin position="12"/>
        <end position="196"/>
    </location>
</feature>
<evidence type="ECO:0000256" key="7">
    <source>
        <dbReference type="ARBA" id="ARBA00022695"/>
    </source>
</evidence>
<evidence type="ECO:0000256" key="12">
    <source>
        <dbReference type="SAM" id="MobiDB-lite"/>
    </source>
</evidence>
<dbReference type="Pfam" id="PF01300">
    <property type="entry name" value="Sua5_yciO_yrdC"/>
    <property type="match status" value="1"/>
</dbReference>
<evidence type="ECO:0000259" key="13">
    <source>
        <dbReference type="PROSITE" id="PS51163"/>
    </source>
</evidence>
<dbReference type="GO" id="GO:0006450">
    <property type="term" value="P:regulation of translational fidelity"/>
    <property type="evidence" value="ECO:0007669"/>
    <property type="project" value="TreeGrafter"/>
</dbReference>
<feature type="region of interest" description="Disordered" evidence="12">
    <location>
        <begin position="207"/>
        <end position="318"/>
    </location>
</feature>
<dbReference type="RefSeq" id="WP_114592788.1">
    <property type="nucleotide sequence ID" value="NZ_CP031165.1"/>
</dbReference>
<evidence type="ECO:0000256" key="4">
    <source>
        <dbReference type="ARBA" id="ARBA00022490"/>
    </source>
</evidence>
<dbReference type="InterPro" id="IPR050156">
    <property type="entry name" value="TC-AMP_synthase_SUA5"/>
</dbReference>
<evidence type="ECO:0000313" key="15">
    <source>
        <dbReference type="Proteomes" id="UP000264006"/>
    </source>
</evidence>
<keyword evidence="6" id="KW-0819">tRNA processing</keyword>
<organism evidence="14 15">
    <name type="scientific">Euzebya pacifica</name>
    <dbReference type="NCBI Taxonomy" id="1608957"/>
    <lineage>
        <taxon>Bacteria</taxon>
        <taxon>Bacillati</taxon>
        <taxon>Actinomycetota</taxon>
        <taxon>Nitriliruptoria</taxon>
        <taxon>Euzebyales</taxon>
    </lineage>
</organism>
<reference evidence="14 15" key="1">
    <citation type="submission" date="2018-09" db="EMBL/GenBank/DDBJ databases">
        <title>Complete genome sequence of Euzebya sp. DY32-46 isolated from seawater of Pacific Ocean.</title>
        <authorList>
            <person name="Xu L."/>
            <person name="Wu Y.-H."/>
            <person name="Xu X.-W."/>
        </authorList>
    </citation>
    <scope>NUCLEOTIDE SEQUENCE [LARGE SCALE GENOMIC DNA]</scope>
    <source>
        <strain evidence="14 15">DY32-46</strain>
    </source>
</reference>
<dbReference type="NCBIfam" id="TIGR00057">
    <property type="entry name" value="L-threonylcarbamoyladenylate synthase"/>
    <property type="match status" value="1"/>
</dbReference>
<protein>
    <recommendedName>
        <fullName evidence="10">L-threonylcarbamoyladenylate synthase</fullName>
        <ecNumber evidence="3">2.7.7.87</ecNumber>
    </recommendedName>
    <alternativeName>
        <fullName evidence="10">L-threonylcarbamoyladenylate synthase</fullName>
    </alternativeName>
</protein>
<feature type="compositionally biased region" description="Low complexity" evidence="12">
    <location>
        <begin position="250"/>
        <end position="263"/>
    </location>
</feature>
<dbReference type="EMBL" id="CP031165">
    <property type="protein sequence ID" value="AXV08446.1"/>
    <property type="molecule type" value="Genomic_DNA"/>
</dbReference>
<dbReference type="PANTHER" id="PTHR17490">
    <property type="entry name" value="SUA5"/>
    <property type="match status" value="1"/>
</dbReference>
<proteinExistence type="inferred from homology"/>
<accession>A0A346Y1U9</accession>
<dbReference type="Gene3D" id="3.90.870.10">
    <property type="entry name" value="DHBP synthase"/>
    <property type="match status" value="1"/>
</dbReference>
<dbReference type="PROSITE" id="PS51163">
    <property type="entry name" value="YRDC"/>
    <property type="match status" value="1"/>
</dbReference>
<evidence type="ECO:0000256" key="6">
    <source>
        <dbReference type="ARBA" id="ARBA00022694"/>
    </source>
</evidence>
<evidence type="ECO:0000256" key="9">
    <source>
        <dbReference type="ARBA" id="ARBA00022840"/>
    </source>
</evidence>
<keyword evidence="15" id="KW-1185">Reference proteome</keyword>
<dbReference type="KEGG" id="euz:DVS28_a3774"/>
<feature type="compositionally biased region" description="Acidic residues" evidence="12">
    <location>
        <begin position="297"/>
        <end position="307"/>
    </location>
</feature>
<keyword evidence="4" id="KW-0963">Cytoplasm</keyword>
<dbReference type="OrthoDB" id="9814580at2"/>
<evidence type="ECO:0000256" key="1">
    <source>
        <dbReference type="ARBA" id="ARBA00004496"/>
    </source>
</evidence>
<dbReference type="InterPro" id="IPR006070">
    <property type="entry name" value="Sua5-like_dom"/>
</dbReference>
<dbReference type="Proteomes" id="UP000264006">
    <property type="component" value="Chromosome"/>
</dbReference>
<dbReference type="PANTHER" id="PTHR17490:SF16">
    <property type="entry name" value="THREONYLCARBAMOYL-AMP SYNTHASE"/>
    <property type="match status" value="1"/>
</dbReference>
<dbReference type="GO" id="GO:0005737">
    <property type="term" value="C:cytoplasm"/>
    <property type="evidence" value="ECO:0007669"/>
    <property type="project" value="UniProtKB-SubCell"/>
</dbReference>
<dbReference type="GO" id="GO:0003725">
    <property type="term" value="F:double-stranded RNA binding"/>
    <property type="evidence" value="ECO:0007669"/>
    <property type="project" value="InterPro"/>
</dbReference>
<evidence type="ECO:0000256" key="5">
    <source>
        <dbReference type="ARBA" id="ARBA00022679"/>
    </source>
</evidence>
<keyword evidence="5" id="KW-0808">Transferase</keyword>
<feature type="compositionally biased region" description="Acidic residues" evidence="12">
    <location>
        <begin position="224"/>
        <end position="238"/>
    </location>
</feature>
<dbReference type="GO" id="GO:0008033">
    <property type="term" value="P:tRNA processing"/>
    <property type="evidence" value="ECO:0007669"/>
    <property type="project" value="UniProtKB-KW"/>
</dbReference>
<name>A0A346Y1U9_9ACTN</name>
<dbReference type="GO" id="GO:0061710">
    <property type="term" value="F:L-threonylcarbamoyladenylate synthase"/>
    <property type="evidence" value="ECO:0007669"/>
    <property type="project" value="UniProtKB-EC"/>
</dbReference>
<comment type="catalytic activity">
    <reaction evidence="11">
        <text>L-threonine + hydrogencarbonate + ATP = L-threonylcarbamoyladenylate + diphosphate + H2O</text>
        <dbReference type="Rhea" id="RHEA:36407"/>
        <dbReference type="ChEBI" id="CHEBI:15377"/>
        <dbReference type="ChEBI" id="CHEBI:17544"/>
        <dbReference type="ChEBI" id="CHEBI:30616"/>
        <dbReference type="ChEBI" id="CHEBI:33019"/>
        <dbReference type="ChEBI" id="CHEBI:57926"/>
        <dbReference type="ChEBI" id="CHEBI:73682"/>
        <dbReference type="EC" id="2.7.7.87"/>
    </reaction>
</comment>
<keyword evidence="7" id="KW-0548">Nucleotidyltransferase</keyword>
<dbReference type="SUPFAM" id="SSF55821">
    <property type="entry name" value="YrdC/RibB"/>
    <property type="match status" value="1"/>
</dbReference>
<evidence type="ECO:0000256" key="2">
    <source>
        <dbReference type="ARBA" id="ARBA00007663"/>
    </source>
</evidence>
<comment type="similarity">
    <text evidence="2">Belongs to the SUA5 family.</text>
</comment>
<dbReference type="GO" id="GO:0005524">
    <property type="term" value="F:ATP binding"/>
    <property type="evidence" value="ECO:0007669"/>
    <property type="project" value="UniProtKB-KW"/>
</dbReference>
<evidence type="ECO:0000256" key="3">
    <source>
        <dbReference type="ARBA" id="ARBA00012584"/>
    </source>
</evidence>
<keyword evidence="8" id="KW-0547">Nucleotide-binding</keyword>
<dbReference type="GO" id="GO:0000049">
    <property type="term" value="F:tRNA binding"/>
    <property type="evidence" value="ECO:0007669"/>
    <property type="project" value="TreeGrafter"/>
</dbReference>
<evidence type="ECO:0000256" key="11">
    <source>
        <dbReference type="ARBA" id="ARBA00048366"/>
    </source>
</evidence>
<comment type="subcellular location">
    <subcellularLocation>
        <location evidence="1">Cytoplasm</location>
    </subcellularLocation>
</comment>
<evidence type="ECO:0000256" key="8">
    <source>
        <dbReference type="ARBA" id="ARBA00022741"/>
    </source>
</evidence>
<dbReference type="AlphaFoldDB" id="A0A346Y1U9"/>